<reference evidence="1" key="1">
    <citation type="journal article" date="2020" name="Stud. Mycol.">
        <title>101 Dothideomycetes genomes: a test case for predicting lifestyles and emergence of pathogens.</title>
        <authorList>
            <person name="Haridas S."/>
            <person name="Albert R."/>
            <person name="Binder M."/>
            <person name="Bloem J."/>
            <person name="Labutti K."/>
            <person name="Salamov A."/>
            <person name="Andreopoulos B."/>
            <person name="Baker S."/>
            <person name="Barry K."/>
            <person name="Bills G."/>
            <person name="Bluhm B."/>
            <person name="Cannon C."/>
            <person name="Castanera R."/>
            <person name="Culley D."/>
            <person name="Daum C."/>
            <person name="Ezra D."/>
            <person name="Gonzalez J."/>
            <person name="Henrissat B."/>
            <person name="Kuo A."/>
            <person name="Liang C."/>
            <person name="Lipzen A."/>
            <person name="Lutzoni F."/>
            <person name="Magnuson J."/>
            <person name="Mondo S."/>
            <person name="Nolan M."/>
            <person name="Ohm R."/>
            <person name="Pangilinan J."/>
            <person name="Park H.-J."/>
            <person name="Ramirez L."/>
            <person name="Alfaro M."/>
            <person name="Sun H."/>
            <person name="Tritt A."/>
            <person name="Yoshinaga Y."/>
            <person name="Zwiers L.-H."/>
            <person name="Turgeon B."/>
            <person name="Goodwin S."/>
            <person name="Spatafora J."/>
            <person name="Crous P."/>
            <person name="Grigoriev I."/>
        </authorList>
    </citation>
    <scope>NUCLEOTIDE SEQUENCE</scope>
    <source>
        <strain evidence="1">CBS 130266</strain>
    </source>
</reference>
<keyword evidence="2" id="KW-1185">Reference proteome</keyword>
<comment type="caution">
    <text evidence="1">The sequence shown here is derived from an EMBL/GenBank/DDBJ whole genome shotgun (WGS) entry which is preliminary data.</text>
</comment>
<evidence type="ECO:0000313" key="1">
    <source>
        <dbReference type="EMBL" id="KAF2426258.1"/>
    </source>
</evidence>
<proteinExistence type="predicted"/>
<dbReference type="PANTHER" id="PTHR37540">
    <property type="entry name" value="TRANSCRIPTION FACTOR (ACR-2), PUTATIVE-RELATED-RELATED"/>
    <property type="match status" value="1"/>
</dbReference>
<organism evidence="1 2">
    <name type="scientific">Tothia fuscella</name>
    <dbReference type="NCBI Taxonomy" id="1048955"/>
    <lineage>
        <taxon>Eukaryota</taxon>
        <taxon>Fungi</taxon>
        <taxon>Dikarya</taxon>
        <taxon>Ascomycota</taxon>
        <taxon>Pezizomycotina</taxon>
        <taxon>Dothideomycetes</taxon>
        <taxon>Pleosporomycetidae</taxon>
        <taxon>Venturiales</taxon>
        <taxon>Cylindrosympodiaceae</taxon>
        <taxon>Tothia</taxon>
    </lineage>
</organism>
<dbReference type="Pfam" id="PF11951">
    <property type="entry name" value="Fungal_trans_2"/>
    <property type="match status" value="1"/>
</dbReference>
<dbReference type="Proteomes" id="UP000800235">
    <property type="component" value="Unassembled WGS sequence"/>
</dbReference>
<evidence type="ECO:0000313" key="2">
    <source>
        <dbReference type="Proteomes" id="UP000800235"/>
    </source>
</evidence>
<dbReference type="OrthoDB" id="4158087at2759"/>
<accession>A0A9P4NL98</accession>
<name>A0A9P4NL98_9PEZI</name>
<protein>
    <submittedName>
        <fullName evidence="1">Uncharacterized protein</fullName>
    </submittedName>
</protein>
<dbReference type="PANTHER" id="PTHR37540:SF5">
    <property type="entry name" value="TRANSCRIPTION FACTOR DOMAIN-CONTAINING PROTEIN"/>
    <property type="match status" value="1"/>
</dbReference>
<dbReference type="AlphaFoldDB" id="A0A9P4NL98"/>
<dbReference type="InterPro" id="IPR021858">
    <property type="entry name" value="Fun_TF"/>
</dbReference>
<gene>
    <name evidence="1" type="ORF">EJ08DRAFT_700014</name>
</gene>
<sequence length="471" mass="52243">MALNFAYEGVILPDNQPLMLVHRDWRQHNRSPVDTSARVAHRRGLDNGRNKLRRKFAKTRSAPPALALRTENSTPDAGYEQSREGFNSLTFHFLPDSSSNGGAFKAPTTVAINHYIAYYLHTIADSLYPFSERLTFNPIRERCFKVAVTNETWFLTIMYCSARSLASSECNSIYANDATLLMDRIVGRLQNSVADAEKGILPSDAIICAIACLATLESGLDNLPLSQAHRRGLAELVRARGGIKKIDKDLRYKVHRADIESAVDTNALPLLAYTAPSKTSIPLAAFRGSTYLGSHLYENLISHLHPILAQIAKDISELSFTLEHSFHHAVLLNPYSLDEDATNIQHALLTCYSTDFEPLDHAGRIAALVYVKSLLRPMSTLAKTSKILCKQLADTMVGLEDGSTILARWIAFMGLMSSLPGSAERDLFTSKVNQCGWEETKTDLKKILWVDAIHSSVAKEIWSEVWGGVPV</sequence>
<dbReference type="EMBL" id="MU007065">
    <property type="protein sequence ID" value="KAF2426258.1"/>
    <property type="molecule type" value="Genomic_DNA"/>
</dbReference>